<gene>
    <name evidence="6" type="ORF">NP064_04885</name>
</gene>
<feature type="transmembrane region" description="Helical" evidence="5">
    <location>
        <begin position="21"/>
        <end position="40"/>
    </location>
</feature>
<dbReference type="EMBL" id="CP101988">
    <property type="protein sequence ID" value="UUI76239.1"/>
    <property type="molecule type" value="Genomic_DNA"/>
</dbReference>
<protein>
    <submittedName>
        <fullName evidence="6">Extracellular solute-binding protein</fullName>
    </submittedName>
</protein>
<keyword evidence="3" id="KW-0813">Transport</keyword>
<dbReference type="SUPFAM" id="SSF53850">
    <property type="entry name" value="Periplasmic binding protein-like II"/>
    <property type="match status" value="1"/>
</dbReference>
<sequence>MNTTTHLRHAGRVADVALERRSFLGLVAAGAAVVGVPTLLTGCGSPSDPQGGAAAALPIEDAIPTYIPTDYVDPDFPSVNGSTPGFSRLPDTLVTSVPTPPGSGAVFTAMTPLWGTIPQAKGNQYYAAVNEMLGSTIEFQIADGNTYGDKLATVLASSKDVPDWVCVPNWNLPPRFATEIVGNVFQDLTPYLAGDKVKAYPNLANIPSDVWKFCVFNGRLYGLPMPGEILTDATFYRQDVLDQLGITPDVRNGDDLLALALELTDAGSGRWGAEDLWTTAAIIHGVPPKWRLDDDGSLVHRIETDEYRAALAWNAKLFASGAVHPDAVAAQDGDAKQRFQSGRSLIMADGLGSWNEALRDNLGANPAFWQQPFAPFAADGGTPVLYKGNPANISSFLKKTDDEDKVKELLALANALAGPFGTAEFDLVNYGVEGVHYTKDADGLPVPTELAASEVQPTYIFLLSGPVVNAKVQYPGYVEASSAWQADAAQYLTDPLFFGQQISEPQQYASIGQPFQDLEKDISRGRKSLDDLDVAVQTWKSAGGDELRAFYQDILDNA</sequence>
<keyword evidence="5" id="KW-0472">Membrane</keyword>
<proteinExistence type="inferred from homology"/>
<dbReference type="RefSeq" id="WP_227570778.1">
    <property type="nucleotide sequence ID" value="NZ_CP101988.1"/>
</dbReference>
<keyword evidence="5" id="KW-1133">Transmembrane helix</keyword>
<accession>A0ABY5L335</accession>
<comment type="similarity">
    <text evidence="2">Belongs to the bacterial solute-binding protein 1 family.</text>
</comment>
<dbReference type="Pfam" id="PF01547">
    <property type="entry name" value="SBP_bac_1"/>
    <property type="match status" value="1"/>
</dbReference>
<dbReference type="Proteomes" id="UP001316189">
    <property type="component" value="Chromosome"/>
</dbReference>
<dbReference type="InterPro" id="IPR006311">
    <property type="entry name" value="TAT_signal"/>
</dbReference>
<dbReference type="PANTHER" id="PTHR43649:SF31">
    <property type="entry name" value="SN-GLYCEROL-3-PHOSPHATE-BINDING PERIPLASMIC PROTEIN UGPB"/>
    <property type="match status" value="1"/>
</dbReference>
<evidence type="ECO:0000256" key="1">
    <source>
        <dbReference type="ARBA" id="ARBA00004196"/>
    </source>
</evidence>
<keyword evidence="5" id="KW-0812">Transmembrane</keyword>
<evidence type="ECO:0000256" key="3">
    <source>
        <dbReference type="ARBA" id="ARBA00022448"/>
    </source>
</evidence>
<dbReference type="PROSITE" id="PS51318">
    <property type="entry name" value="TAT"/>
    <property type="match status" value="1"/>
</dbReference>
<organism evidence="6 7">
    <name type="scientific">Cellulomonas chengniuliangii</name>
    <dbReference type="NCBI Taxonomy" id="2968084"/>
    <lineage>
        <taxon>Bacteria</taxon>
        <taxon>Bacillati</taxon>
        <taxon>Actinomycetota</taxon>
        <taxon>Actinomycetes</taxon>
        <taxon>Micrococcales</taxon>
        <taxon>Cellulomonadaceae</taxon>
        <taxon>Cellulomonas</taxon>
    </lineage>
</organism>
<dbReference type="InterPro" id="IPR006059">
    <property type="entry name" value="SBP"/>
</dbReference>
<dbReference type="PANTHER" id="PTHR43649">
    <property type="entry name" value="ARABINOSE-BINDING PROTEIN-RELATED"/>
    <property type="match status" value="1"/>
</dbReference>
<evidence type="ECO:0000313" key="6">
    <source>
        <dbReference type="EMBL" id="UUI76239.1"/>
    </source>
</evidence>
<name>A0ABY5L335_9CELL</name>
<evidence type="ECO:0000256" key="4">
    <source>
        <dbReference type="ARBA" id="ARBA00022729"/>
    </source>
</evidence>
<dbReference type="Gene3D" id="3.40.190.10">
    <property type="entry name" value="Periplasmic binding protein-like II"/>
    <property type="match status" value="2"/>
</dbReference>
<keyword evidence="4" id="KW-0732">Signal</keyword>
<evidence type="ECO:0000313" key="7">
    <source>
        <dbReference type="Proteomes" id="UP001316189"/>
    </source>
</evidence>
<comment type="subcellular location">
    <subcellularLocation>
        <location evidence="1">Cell envelope</location>
    </subcellularLocation>
</comment>
<reference evidence="6 7" key="1">
    <citation type="submission" date="2022-07" db="EMBL/GenBank/DDBJ databases">
        <title>Novel species in genus cellulomonas.</title>
        <authorList>
            <person name="Ye L."/>
        </authorList>
    </citation>
    <scope>NUCLEOTIDE SEQUENCE [LARGE SCALE GENOMIC DNA]</scope>
    <source>
        <strain evidence="7">zg-Y338</strain>
    </source>
</reference>
<evidence type="ECO:0000256" key="2">
    <source>
        <dbReference type="ARBA" id="ARBA00008520"/>
    </source>
</evidence>
<dbReference type="InterPro" id="IPR050490">
    <property type="entry name" value="Bact_solute-bd_prot1"/>
</dbReference>
<keyword evidence="7" id="KW-1185">Reference proteome</keyword>
<evidence type="ECO:0000256" key="5">
    <source>
        <dbReference type="SAM" id="Phobius"/>
    </source>
</evidence>